<dbReference type="GO" id="GO:0000922">
    <property type="term" value="C:spindle pole"/>
    <property type="evidence" value="ECO:0007669"/>
    <property type="project" value="TreeGrafter"/>
</dbReference>
<evidence type="ECO:0000256" key="11">
    <source>
        <dbReference type="ARBA" id="ARBA00023306"/>
    </source>
</evidence>
<dbReference type="GO" id="GO:0005634">
    <property type="term" value="C:nucleus"/>
    <property type="evidence" value="ECO:0007669"/>
    <property type="project" value="UniProtKB-SubCell"/>
</dbReference>
<keyword evidence="14" id="KW-1185">Reference proteome</keyword>
<feature type="region of interest" description="Disordered" evidence="12">
    <location>
        <begin position="204"/>
        <end position="230"/>
    </location>
</feature>
<keyword evidence="6" id="KW-0677">Repeat</keyword>
<keyword evidence="9" id="KW-0175">Coiled coil</keyword>
<dbReference type="SUPFAM" id="SSF47576">
    <property type="entry name" value="Calponin-homology domain, CH-domain"/>
    <property type="match status" value="1"/>
</dbReference>
<dbReference type="CDD" id="cd23767">
    <property type="entry name" value="IQCD"/>
    <property type="match status" value="5"/>
</dbReference>
<evidence type="ECO:0000256" key="8">
    <source>
        <dbReference type="ARBA" id="ARBA00022860"/>
    </source>
</evidence>
<dbReference type="Proteomes" id="UP000515152">
    <property type="component" value="Chromosome 10"/>
</dbReference>
<feature type="domain" description="Calponin-homology (CH)" evidence="13">
    <location>
        <begin position="918"/>
        <end position="1054"/>
    </location>
</feature>
<keyword evidence="8" id="KW-0112">Calmodulin-binding</keyword>
<dbReference type="GO" id="GO:0005737">
    <property type="term" value="C:cytoplasm"/>
    <property type="evidence" value="ECO:0007669"/>
    <property type="project" value="UniProtKB-SubCell"/>
</dbReference>
<dbReference type="Gene3D" id="2.60.40.10">
    <property type="entry name" value="Immunoglobulins"/>
    <property type="match status" value="1"/>
</dbReference>
<name>A0A6P8FTK2_CLUHA</name>
<reference evidence="15" key="1">
    <citation type="submission" date="2025-08" db="UniProtKB">
        <authorList>
            <consortium name="RefSeq"/>
        </authorList>
    </citation>
    <scope>IDENTIFICATION</scope>
</reference>
<keyword evidence="4" id="KW-0597">Phosphoprotein</keyword>
<feature type="region of interest" description="Disordered" evidence="12">
    <location>
        <begin position="357"/>
        <end position="376"/>
    </location>
</feature>
<evidence type="ECO:0000256" key="2">
    <source>
        <dbReference type="ARBA" id="ARBA00004496"/>
    </source>
</evidence>
<keyword evidence="5" id="KW-0132">Cell division</keyword>
<feature type="region of interest" description="Disordered" evidence="12">
    <location>
        <begin position="474"/>
        <end position="545"/>
    </location>
</feature>
<dbReference type="FunFam" id="2.60.40.10:FF:001429">
    <property type="entry name" value="Abnormal spindle-like microcephaly-associated protein homolog"/>
    <property type="match status" value="1"/>
</dbReference>
<dbReference type="GO" id="GO:0051295">
    <property type="term" value="P:establishment of meiotic spindle localization"/>
    <property type="evidence" value="ECO:0007669"/>
    <property type="project" value="TreeGrafter"/>
</dbReference>
<keyword evidence="11" id="KW-0131">Cell cycle</keyword>
<dbReference type="InterPro" id="IPR000048">
    <property type="entry name" value="IQ_motif_EF-hand-BS"/>
</dbReference>
<dbReference type="InterPro" id="IPR031549">
    <property type="entry name" value="ASH"/>
</dbReference>
<evidence type="ECO:0000256" key="1">
    <source>
        <dbReference type="ARBA" id="ARBA00004123"/>
    </source>
</evidence>
<feature type="compositionally biased region" description="Polar residues" evidence="12">
    <location>
        <begin position="534"/>
        <end position="545"/>
    </location>
</feature>
<dbReference type="RefSeq" id="XP_031431323.1">
    <property type="nucleotide sequence ID" value="XM_031575463.2"/>
</dbReference>
<evidence type="ECO:0000256" key="7">
    <source>
        <dbReference type="ARBA" id="ARBA00022776"/>
    </source>
</evidence>
<dbReference type="Pfam" id="PF15780">
    <property type="entry name" value="ASH"/>
    <property type="match status" value="1"/>
</dbReference>
<evidence type="ECO:0000256" key="3">
    <source>
        <dbReference type="ARBA" id="ARBA00022490"/>
    </source>
</evidence>
<dbReference type="KEGG" id="char:105898234"/>
<feature type="compositionally biased region" description="Low complexity" evidence="12">
    <location>
        <begin position="484"/>
        <end position="528"/>
    </location>
</feature>
<feature type="compositionally biased region" description="Polar residues" evidence="12">
    <location>
        <begin position="1176"/>
        <end position="1196"/>
    </location>
</feature>
<organism evidence="14 15">
    <name type="scientific">Clupea harengus</name>
    <name type="common">Atlantic herring</name>
    <dbReference type="NCBI Taxonomy" id="7950"/>
    <lineage>
        <taxon>Eukaryota</taxon>
        <taxon>Metazoa</taxon>
        <taxon>Chordata</taxon>
        <taxon>Craniata</taxon>
        <taxon>Vertebrata</taxon>
        <taxon>Euteleostomi</taxon>
        <taxon>Actinopterygii</taxon>
        <taxon>Neopterygii</taxon>
        <taxon>Teleostei</taxon>
        <taxon>Clupei</taxon>
        <taxon>Clupeiformes</taxon>
        <taxon>Clupeoidei</taxon>
        <taxon>Clupeidae</taxon>
        <taxon>Clupea</taxon>
    </lineage>
</organism>
<evidence type="ECO:0000259" key="13">
    <source>
        <dbReference type="PROSITE" id="PS50021"/>
    </source>
</evidence>
<accession>A0A6P8FTK2</accession>
<evidence type="ECO:0000256" key="10">
    <source>
        <dbReference type="ARBA" id="ARBA00023242"/>
    </source>
</evidence>
<dbReference type="PROSITE" id="PS50096">
    <property type="entry name" value="IQ"/>
    <property type="match status" value="45"/>
</dbReference>
<dbReference type="PANTHER" id="PTHR22706:SF1">
    <property type="entry name" value="ASSEMBLY FACTOR FOR SPINDLE MICROTUBULES"/>
    <property type="match status" value="1"/>
</dbReference>
<evidence type="ECO:0000256" key="9">
    <source>
        <dbReference type="ARBA" id="ARBA00023054"/>
    </source>
</evidence>
<dbReference type="CDD" id="cd21224">
    <property type="entry name" value="CH_ASPM_rpt2"/>
    <property type="match status" value="1"/>
</dbReference>
<dbReference type="InterPro" id="IPR001715">
    <property type="entry name" value="CH_dom"/>
</dbReference>
<keyword evidence="3" id="KW-0963">Cytoplasm</keyword>
<dbReference type="Pfam" id="PF00612">
    <property type="entry name" value="IQ"/>
    <property type="match status" value="39"/>
</dbReference>
<dbReference type="SUPFAM" id="SSF52540">
    <property type="entry name" value="P-loop containing nucleoside triphosphate hydrolases"/>
    <property type="match status" value="16"/>
</dbReference>
<dbReference type="Gene3D" id="1.10.418.10">
    <property type="entry name" value="Calponin-like domain"/>
    <property type="match status" value="2"/>
</dbReference>
<evidence type="ECO:0000313" key="15">
    <source>
        <dbReference type="RefSeq" id="XP_031431323.1"/>
    </source>
</evidence>
<dbReference type="Pfam" id="PF00307">
    <property type="entry name" value="CH"/>
    <property type="match status" value="1"/>
</dbReference>
<protein>
    <submittedName>
        <fullName evidence="15">Abnormal spindle-like microcephaly-associated protein</fullName>
    </submittedName>
</protein>
<keyword evidence="10" id="KW-0539">Nucleus</keyword>
<evidence type="ECO:0000313" key="14">
    <source>
        <dbReference type="Proteomes" id="UP000515152"/>
    </source>
</evidence>
<sequence length="3389" mass="391634">MSSVLPKGELMAFSPTNCLPEDSQFSGSGMDTNKENKDSIPVLSLVRFSTAPFVSFGTVKLGSSKSSLLRIDNPTDEAPIDVNVDRIASSKGFSVDQTKFTIEPGGSTILTITWTPAEEGGVRELITFIANGIVKHQAVLLGRVEAPKKKKKSLWDSIKNKKTDSSVSYRTKKPHKAANKTFHVPRQPQYKREKQRNPLSPCNIERLSLRPKPGYENLPQEKPCTPQSSKMSLQDNIENIYQSISPNLVLIPANKLLAVPPTTDTPQTPTGLSHRRVLNKTLSPIATTFRCKNQAFQSPLPVIKTHSVVAVSDQVPLSGSPLMSLKEALVIIDSDLSQPVSPPNACSSFDFSDSLESEKGGLSNNLGEREASEDVPSLLNPAEPRLTFFVKPKLASERGQGDEVSCEGSVPARPPVCSVTITKSRAAPRPASSRHERRIKTSRRKLLEEELPSFDQVESVHQPMRNTGGLPVIDLDARQGTPDSPTYSVSSSGASGSSSDCASTLSHCSPLVTTPTLMPPSSSSTSQSAGWSHETVQCDVSSPDVQEQEKFVVYKPLPPHLGKKRKSDEFLRENAVDAKFEVKRSKPQSGQTVTDSRVPKKGPVALSTVQQKQPKAAVPSSRSCTIRRTPRPLSKPPPPKTNQRAPSVKSLSSSMKKSKVIAVAQSQLTFIKPAQTVIPRHPMPFAAKNMFYDERWLEKQEQGFTWWINYVLTPDDFRVTTEVTKVNALSLTTGDHKFAVAKAPTKEEMSLRTYTARRRLNRLRRSACQLFTSDTMVKAIQRLEIEVEAKRLLIRKDRHLWKDLGERQKVLNWLLSYNPLWLRIGMETIYGELISLEGNNDVMGLAMFILGRLLWNPDIAAEYRHAKVPNLYRDGHEEALSRFTLKKLLLLVCFLDKAKESRLIEHDPCLFCMDAEFKTSKDLLLAFSRDFLSGEGILSRHLGHLGLAVSHVQTPLDEFNFAVSNLATDLRCGIRLVRVMELFTQDWSLSKKLRMPVISRLQKVHNVELAFQVLKVKGVDLKEEHGTAIDSRDIVDGHREKTLNLLWKIIFAFQVEVLLDEEQLKEEISFLRRTWQMKQKLNSLRTDKSIPLKVMKSQPEIKHSSMKITLLMAWVNAVSEFYNLKAENFTVSFSDGRILCHLVHHYHPSQLPLEKVRQETTQTIECGHRGRVELDSSCSDSDTSINEGPVTQNGPGSSSVDFKELLENERSNFLLVNSAVSYLGGVPAMINPSDMSNTIPNEKVVICFLSFLCTRLLDLRNETRAARVIQGAWRKYRLKKDLELYQLRNVAASKIQAVVKRFLLRRRAEKGAVAAIAIQTAWRSYAARQLLKRMKLAHHLSCRNHAAIIIQKVYRGWWTREFLRRNQAATVIQACYRIHACRKQYHKLKCAAVSIQAWFRGCSQRRRFLSLKLQQSSAITIQSAYRGYLVRRQVAQMRGAALLVQRWFRACRQRDLDRLHYLKMRQATVTLQAAYRGLQTRKELERRHRAALTIQTAFRMTVAQRAFRALKRAVVIVQRRYRAKVLGERVRSNHLELRHAAVTLQAIWRGRAHRKKMEKLHRCATLIQAQYRCHAAQSRFRAQRTAALVIQRQYRAFHSAMQARTEYLGLRRAAVVLQAVYRGMHVRQALRRKNHAATVIQAYVRAFACRQQYLALRVAASVIQQHYRARLLGRAERVRYQQVQRAAVKLQATFRGFMVRRHLQRKHQAATIIQASFRAHKVRVSYLAAKCAATIIQRRYRAVVAGRQALGDFLVVRAAVLTVQSAFRGMQARRRVRKMHTAAVVIQRTYKTYKQRKEYLVLRVITIKMQRRFRATLMAIQEQRQFHLLRDAAITIQSMYRGMKVRKEIQKQQKAATVIQTYVRAFACRRQYLALRVATCVIQQHYRARLLGRAEQVRYQQVQRAAVKLQATFRGLMVRRHLQRKHQAATIIQARFRAHKVRVSYLAAKCAATIIQRRYRAVVAGRQALGDFLVVRAAVLTVQSAFRGMQARRRVRKMHTAAVVIQRTYKTYKQRKEYLALRVITIKIQRRFRATLMAIQEQRQFHLLRDAAITIQSMYRGMNVRKEIQKQQKAATVIQAYYRMYRTRVRFQAMRLASEVIQRQYRHHLKGKRVREEYLKLRQTATTVQAIFRGSRARREVQTMHSAACIIQAQLRMRCCRTRYQKLLWATRVLQEKFKANRERDSCTEQYNAKKKAALKIQSAFRGYQARQEIRTRHKMATLIQTKYLTFKERKNFLALKAAAVFCQRQYRAQQMAMQCRQEYLEKRKACVTIQACYRGMKVRQCLQQKNKAVVVIQAYVRKQICRSYYLRLLRAVQVIQHRYRAKLEMKKHLEDYQRKKRAVVMLQAAFRGMKGRQRLCQMHQAAIVLQSHLRACHQRRRYLALHVSTLIIQQWYRAMKAGREERQRYLSLRNAALTLQASFRGHRTRMEVLRQHQAATVFQAGFRRHREQVKFQAMRLSAIIIQRRYRAYAVGQGVRRDYIKLRDSAVAIQAAFRGSRTRRRAAEEHRAATVIQAHFRRHRQRLSFRKQRWAAIVLQQSYRALQLRNEHVQNYQQLRTAAICLQAAFRGKKAREQAKRMKAARTIQSFLKMSVKRLHYKEMKAASVTIQAAFRAHRAQRRYTEVRAAATVIQIWYRSCQRVQRERAGFKMVRQAALTLQSAFRGMQVRRKAKQEHAAVKIQAVVNMATQRRRFLQMRGCAVKLQAGIRMYLARSSYLRRCSAALVLQRRYRAQKAQQEQRHRYLHTVRSLTIVQAHLRGALEQRRFQKLKTSAITIQAAYRGTVVRRDLECRKAAVAVIQRHYRAHVHFQRDRVCFLKMKKSALLIQRAFRQHQLRKYAQQEQAAVKIQAWFRGGLARRQCVARRAAVATIHRCLQARLQRIRYLALQQSTGLIQQRWRDKLAARQQHQNYLNMKASAVAIQALWRGHRDRLRIHKERRAATLIQAHFRGHAQKQYFGRLREAALKIQRRFRAVRQERLEKAKKKRRNTAATTLQAYCRGWLTRRSMKEAENAQRRSRFSAAVYHHLCAAKIQRAFRAHQALKMAKKQIHSVIYIQRWMRAKLQRKRYLEERRWVVVAQRAARAWLARRHRAAAVIQRAVRGLLFHRRQEKMQRGIIKAQALWRGHCSRKLNDTRKIVAMRHRFRKISQSVKEEDCLRNKTITAIGYLLGCYNFGYIILAMKYLDTATRLSPECCEHLVKSGATEKIVILIRSCNRSLPSMELISLSVQVLLNLSKYNRTIEAVFAVEHAVDMLLDLLQIYREKAGDKMADKGGSIFTKACFLLILLVQDRHRAAEVRKIPKALDRLRSIYHLTMRKCKKDTERMTVRQKMTGSLNGSLLVQATPRKSKMPPRFAPEWVLRRDKLADIIDPLCAIQMLANVLCMQP</sequence>
<dbReference type="PANTHER" id="PTHR22706">
    <property type="entry name" value="ASSEMBLY FACTOR FOR SPINDLE MICROTUBULES"/>
    <property type="match status" value="1"/>
</dbReference>
<dbReference type="GO" id="GO:0000278">
    <property type="term" value="P:mitotic cell cycle"/>
    <property type="evidence" value="ECO:0007669"/>
    <property type="project" value="Ensembl"/>
</dbReference>
<gene>
    <name evidence="15" type="primary">aspm</name>
</gene>
<dbReference type="InterPro" id="IPR027417">
    <property type="entry name" value="P-loop_NTPase"/>
</dbReference>
<dbReference type="FunFam" id="1.20.5.190:FF:000008">
    <property type="entry name" value="Abnormal spindle-like microcephaly-associated protein homolog"/>
    <property type="match status" value="7"/>
</dbReference>
<evidence type="ECO:0000256" key="5">
    <source>
        <dbReference type="ARBA" id="ARBA00022618"/>
    </source>
</evidence>
<keyword evidence="7" id="KW-0498">Mitosis</keyword>
<dbReference type="OrthoDB" id="2148418at2759"/>
<comment type="subcellular location">
    <subcellularLocation>
        <location evidence="2">Cytoplasm</location>
    </subcellularLocation>
    <subcellularLocation>
        <location evidence="1">Nucleus</location>
    </subcellularLocation>
</comment>
<dbReference type="InterPro" id="IPR051185">
    <property type="entry name" value="ASPM"/>
</dbReference>
<dbReference type="CTD" id="259266"/>
<dbReference type="Gene3D" id="1.20.5.190">
    <property type="match status" value="33"/>
</dbReference>
<proteinExistence type="predicted"/>
<dbReference type="SMART" id="SM00033">
    <property type="entry name" value="CH"/>
    <property type="match status" value="2"/>
</dbReference>
<dbReference type="InterPro" id="IPR013783">
    <property type="entry name" value="Ig-like_fold"/>
</dbReference>
<evidence type="ECO:0000256" key="12">
    <source>
        <dbReference type="SAM" id="MobiDB-lite"/>
    </source>
</evidence>
<dbReference type="GO" id="GO:0007051">
    <property type="term" value="P:spindle organization"/>
    <property type="evidence" value="ECO:0007669"/>
    <property type="project" value="TreeGrafter"/>
</dbReference>
<feature type="region of interest" description="Disordered" evidence="12">
    <location>
        <begin position="1175"/>
        <end position="1196"/>
    </location>
</feature>
<dbReference type="InterPro" id="IPR036872">
    <property type="entry name" value="CH_dom_sf"/>
</dbReference>
<dbReference type="GeneID" id="105898234"/>
<dbReference type="FunFam" id="1.10.418.10:FF:000051">
    <property type="entry name" value="Abnormal spindle-like microcephaly-associated protein homolog"/>
    <property type="match status" value="1"/>
</dbReference>
<dbReference type="CDD" id="cd21223">
    <property type="entry name" value="CH_ASPM_rpt1"/>
    <property type="match status" value="1"/>
</dbReference>
<dbReference type="GO" id="GO:0005516">
    <property type="term" value="F:calmodulin binding"/>
    <property type="evidence" value="ECO:0007669"/>
    <property type="project" value="UniProtKB-KW"/>
</dbReference>
<feature type="region of interest" description="Disordered" evidence="12">
    <location>
        <begin position="581"/>
        <end position="653"/>
    </location>
</feature>
<feature type="domain" description="Calponin-homology (CH)" evidence="13">
    <location>
        <begin position="1105"/>
        <end position="1257"/>
    </location>
</feature>
<dbReference type="PROSITE" id="PS50021">
    <property type="entry name" value="CH"/>
    <property type="match status" value="2"/>
</dbReference>
<dbReference type="SMART" id="SM00015">
    <property type="entry name" value="IQ"/>
    <property type="match status" value="64"/>
</dbReference>
<dbReference type="GO" id="GO:0051301">
    <property type="term" value="P:cell division"/>
    <property type="evidence" value="ECO:0007669"/>
    <property type="project" value="UniProtKB-KW"/>
</dbReference>
<evidence type="ECO:0000256" key="6">
    <source>
        <dbReference type="ARBA" id="ARBA00022737"/>
    </source>
</evidence>
<evidence type="ECO:0000256" key="4">
    <source>
        <dbReference type="ARBA" id="ARBA00022553"/>
    </source>
</evidence>